<dbReference type="CDD" id="cd00515">
    <property type="entry name" value="HAM1"/>
    <property type="match status" value="1"/>
</dbReference>
<dbReference type="NCBIfam" id="NF011397">
    <property type="entry name" value="PRK14822.1"/>
    <property type="match status" value="1"/>
</dbReference>
<feature type="binding site" evidence="10">
    <location>
        <begin position="188"/>
        <end position="189"/>
    </location>
    <ligand>
        <name>substrate</name>
    </ligand>
</feature>
<dbReference type="GO" id="GO:0009146">
    <property type="term" value="P:purine nucleoside triphosphate catabolic process"/>
    <property type="evidence" value="ECO:0007669"/>
    <property type="project" value="UniProtKB-UniRule"/>
</dbReference>
<evidence type="ECO:0000313" key="12">
    <source>
        <dbReference type="EMBL" id="QKG84059.1"/>
    </source>
</evidence>
<feature type="binding site" evidence="10">
    <location>
        <position position="77"/>
    </location>
    <ligand>
        <name>Mg(2+)</name>
        <dbReference type="ChEBI" id="CHEBI:18420"/>
    </ligand>
</feature>
<evidence type="ECO:0000313" key="13">
    <source>
        <dbReference type="Proteomes" id="UP000503088"/>
    </source>
</evidence>
<comment type="similarity">
    <text evidence="1 10 11">Belongs to the HAM1 NTPase family.</text>
</comment>
<sequence>MKKAWTWSEIVIASGNRHKVEELEALLSQRLGIRVVGLQEWEGLPSVEEDRDTFEGNAIKKAEEIAKVLNRPTVADDSGLAVDALKGAPGVYSARYAGLNATDEENNHKLLLSMKDVPEPQRTASFVCAMALAVPEGKSQVVRGECPGRITTSPAGKNGFGYDPLFFIPEQGCTMAELTPSEKNQISHRARAAEKFVTLLEKLYHFSPDNRGE</sequence>
<keyword evidence="5 10" id="KW-0378">Hydrolase</keyword>
<evidence type="ECO:0000256" key="9">
    <source>
        <dbReference type="ARBA" id="ARBA00052017"/>
    </source>
</evidence>
<dbReference type="GO" id="GO:0035870">
    <property type="term" value="F:dITP diphosphatase activity"/>
    <property type="evidence" value="ECO:0007669"/>
    <property type="project" value="UniProtKB-UniRule"/>
</dbReference>
<evidence type="ECO:0000256" key="10">
    <source>
        <dbReference type="HAMAP-Rule" id="MF_01405"/>
    </source>
</evidence>
<keyword evidence="6 10" id="KW-0460">Magnesium</keyword>
<dbReference type="EMBL" id="CP048104">
    <property type="protein sequence ID" value="QKG84059.1"/>
    <property type="molecule type" value="Genomic_DNA"/>
</dbReference>
<keyword evidence="3 10" id="KW-0479">Metal-binding</keyword>
<dbReference type="Proteomes" id="UP000503088">
    <property type="component" value="Chromosome"/>
</dbReference>
<keyword evidence="4 10" id="KW-0547">Nucleotide-binding</keyword>
<evidence type="ECO:0000256" key="5">
    <source>
        <dbReference type="ARBA" id="ARBA00022801"/>
    </source>
</evidence>
<evidence type="ECO:0000256" key="11">
    <source>
        <dbReference type="RuleBase" id="RU003781"/>
    </source>
</evidence>
<protein>
    <recommendedName>
        <fullName evidence="10">dITP/XTP pyrophosphatase</fullName>
        <ecNumber evidence="10">3.6.1.66</ecNumber>
    </recommendedName>
    <alternativeName>
        <fullName evidence="10">Non-canonical purine NTP pyrophosphatase</fullName>
    </alternativeName>
    <alternativeName>
        <fullName evidence="10">Non-standard purine NTP pyrophosphatase</fullName>
    </alternativeName>
    <alternativeName>
        <fullName evidence="10">Nucleoside-triphosphate diphosphatase</fullName>
    </alternativeName>
    <alternativeName>
        <fullName evidence="10">Nucleoside-triphosphate pyrophosphatase</fullName>
        <shortName evidence="10">NTPase</shortName>
    </alternativeName>
</protein>
<evidence type="ECO:0000256" key="2">
    <source>
        <dbReference type="ARBA" id="ARBA00011738"/>
    </source>
</evidence>
<feature type="binding site" evidence="10">
    <location>
        <begin position="14"/>
        <end position="19"/>
    </location>
    <ligand>
        <name>substrate</name>
    </ligand>
</feature>
<evidence type="ECO:0000256" key="6">
    <source>
        <dbReference type="ARBA" id="ARBA00022842"/>
    </source>
</evidence>
<dbReference type="Pfam" id="PF01725">
    <property type="entry name" value="Ham1p_like"/>
    <property type="match status" value="1"/>
</dbReference>
<dbReference type="Gene3D" id="3.90.950.10">
    <property type="match status" value="1"/>
</dbReference>
<dbReference type="HAMAP" id="MF_01405">
    <property type="entry name" value="Non_canon_purine_NTPase"/>
    <property type="match status" value="1"/>
</dbReference>
<evidence type="ECO:0000256" key="7">
    <source>
        <dbReference type="ARBA" id="ARBA00023080"/>
    </source>
</evidence>
<proteinExistence type="inferred from homology"/>
<dbReference type="RefSeq" id="WP_173221386.1">
    <property type="nucleotide sequence ID" value="NZ_CP048104.1"/>
</dbReference>
<feature type="active site" description="Proton acceptor" evidence="10">
    <location>
        <position position="77"/>
    </location>
</feature>
<name>A0A7D3XIL0_9BACL</name>
<dbReference type="GO" id="GO:0005829">
    <property type="term" value="C:cytosol"/>
    <property type="evidence" value="ECO:0007669"/>
    <property type="project" value="TreeGrafter"/>
</dbReference>
<feature type="binding site" evidence="10">
    <location>
        <position position="183"/>
    </location>
    <ligand>
        <name>substrate</name>
    </ligand>
</feature>
<dbReference type="FunFam" id="3.90.950.10:FF:000001">
    <property type="entry name" value="dITP/XTP pyrophosphatase"/>
    <property type="match status" value="1"/>
</dbReference>
<keyword evidence="7 10" id="KW-0546">Nucleotide metabolism</keyword>
<comment type="catalytic activity">
    <reaction evidence="8 10">
        <text>dITP + H2O = dIMP + diphosphate + H(+)</text>
        <dbReference type="Rhea" id="RHEA:28342"/>
        <dbReference type="ChEBI" id="CHEBI:15377"/>
        <dbReference type="ChEBI" id="CHEBI:15378"/>
        <dbReference type="ChEBI" id="CHEBI:33019"/>
        <dbReference type="ChEBI" id="CHEBI:61194"/>
        <dbReference type="ChEBI" id="CHEBI:61382"/>
        <dbReference type="EC" id="3.6.1.66"/>
    </reaction>
</comment>
<comment type="catalytic activity">
    <reaction evidence="10">
        <text>ITP + H2O = IMP + diphosphate + H(+)</text>
        <dbReference type="Rhea" id="RHEA:29399"/>
        <dbReference type="ChEBI" id="CHEBI:15377"/>
        <dbReference type="ChEBI" id="CHEBI:15378"/>
        <dbReference type="ChEBI" id="CHEBI:33019"/>
        <dbReference type="ChEBI" id="CHEBI:58053"/>
        <dbReference type="ChEBI" id="CHEBI:61402"/>
        <dbReference type="EC" id="3.6.1.66"/>
    </reaction>
</comment>
<dbReference type="GO" id="GO:0000166">
    <property type="term" value="F:nucleotide binding"/>
    <property type="evidence" value="ECO:0007669"/>
    <property type="project" value="UniProtKB-KW"/>
</dbReference>
<comment type="cofactor">
    <cofactor evidence="10">
        <name>Mg(2+)</name>
        <dbReference type="ChEBI" id="CHEBI:18420"/>
    </cofactor>
    <text evidence="10">Binds 1 Mg(2+) ion per subunit.</text>
</comment>
<dbReference type="GO" id="GO:0017111">
    <property type="term" value="F:ribonucleoside triphosphate phosphatase activity"/>
    <property type="evidence" value="ECO:0007669"/>
    <property type="project" value="InterPro"/>
</dbReference>
<dbReference type="KEGG" id="kpul:GXN76_05940"/>
<dbReference type="InterPro" id="IPR020922">
    <property type="entry name" value="dITP/XTP_pyrophosphatase"/>
</dbReference>
<dbReference type="PANTHER" id="PTHR11067">
    <property type="entry name" value="INOSINE TRIPHOSPHATE PYROPHOSPHATASE/HAM1 PROTEIN"/>
    <property type="match status" value="1"/>
</dbReference>
<dbReference type="InterPro" id="IPR002637">
    <property type="entry name" value="RdgB/HAM1"/>
</dbReference>
<evidence type="ECO:0000256" key="8">
    <source>
        <dbReference type="ARBA" id="ARBA00051875"/>
    </source>
</evidence>
<dbReference type="NCBIfam" id="TIGR00042">
    <property type="entry name" value="RdgB/HAM1 family non-canonical purine NTP pyrophosphatase"/>
    <property type="match status" value="1"/>
</dbReference>
<comment type="subunit">
    <text evidence="2 10">Homodimer.</text>
</comment>
<dbReference type="AlphaFoldDB" id="A0A7D3XIL0"/>
<dbReference type="InterPro" id="IPR029001">
    <property type="entry name" value="ITPase-like_fam"/>
</dbReference>
<dbReference type="PANTHER" id="PTHR11067:SF9">
    <property type="entry name" value="INOSINE TRIPHOSPHATE PYROPHOSPHATASE"/>
    <property type="match status" value="1"/>
</dbReference>
<dbReference type="GO" id="GO:0046872">
    <property type="term" value="F:metal ion binding"/>
    <property type="evidence" value="ECO:0007669"/>
    <property type="project" value="UniProtKB-KW"/>
</dbReference>
<dbReference type="GO" id="GO:0036220">
    <property type="term" value="F:ITP diphosphatase activity"/>
    <property type="evidence" value="ECO:0007669"/>
    <property type="project" value="UniProtKB-UniRule"/>
</dbReference>
<keyword evidence="13" id="KW-1185">Reference proteome</keyword>
<reference evidence="12 13" key="1">
    <citation type="submission" date="2020-01" db="EMBL/GenBank/DDBJ databases">
        <authorList>
            <person name="Gulvik C.A."/>
            <person name="Batra D.G."/>
        </authorList>
    </citation>
    <scope>NUCLEOTIDE SEQUENCE [LARGE SCALE GENOMIC DNA]</scope>
    <source>
        <strain evidence="12 13">W9323</strain>
    </source>
</reference>
<feature type="binding site" evidence="10">
    <location>
        <position position="48"/>
    </location>
    <ligand>
        <name>Mg(2+)</name>
        <dbReference type="ChEBI" id="CHEBI:18420"/>
    </ligand>
</feature>
<evidence type="ECO:0000256" key="1">
    <source>
        <dbReference type="ARBA" id="ARBA00008023"/>
    </source>
</evidence>
<comment type="catalytic activity">
    <reaction evidence="9 10">
        <text>XTP + H2O = XMP + diphosphate + H(+)</text>
        <dbReference type="Rhea" id="RHEA:28610"/>
        <dbReference type="ChEBI" id="CHEBI:15377"/>
        <dbReference type="ChEBI" id="CHEBI:15378"/>
        <dbReference type="ChEBI" id="CHEBI:33019"/>
        <dbReference type="ChEBI" id="CHEBI:57464"/>
        <dbReference type="ChEBI" id="CHEBI:61314"/>
        <dbReference type="EC" id="3.6.1.66"/>
    </reaction>
</comment>
<organism evidence="12 13">
    <name type="scientific">Kroppenstedtia pulmonis</name>
    <dbReference type="NCBI Taxonomy" id="1380685"/>
    <lineage>
        <taxon>Bacteria</taxon>
        <taxon>Bacillati</taxon>
        <taxon>Bacillota</taxon>
        <taxon>Bacilli</taxon>
        <taxon>Bacillales</taxon>
        <taxon>Thermoactinomycetaceae</taxon>
        <taxon>Kroppenstedtia</taxon>
    </lineage>
</organism>
<comment type="function">
    <text evidence="10">Pyrophosphatase that catalyzes the hydrolysis of nucleoside triphosphates to their monophosphate derivatives, with a high preference for the non-canonical purine nucleotides XTP (xanthosine triphosphate), dITP (deoxyinosine triphosphate) and ITP. Seems to function as a house-cleaning enzyme that removes non-canonical purine nucleotides from the nucleotide pool, thus preventing their incorporation into DNA/RNA and avoiding chromosomal lesions.</text>
</comment>
<accession>A0A7D3XIL0</accession>
<evidence type="ECO:0000256" key="4">
    <source>
        <dbReference type="ARBA" id="ARBA00022741"/>
    </source>
</evidence>
<dbReference type="GO" id="GO:0009117">
    <property type="term" value="P:nucleotide metabolic process"/>
    <property type="evidence" value="ECO:0007669"/>
    <property type="project" value="UniProtKB-KW"/>
</dbReference>
<evidence type="ECO:0000256" key="3">
    <source>
        <dbReference type="ARBA" id="ARBA00022723"/>
    </source>
</evidence>
<feature type="binding site" evidence="10">
    <location>
        <begin position="160"/>
        <end position="163"/>
    </location>
    <ligand>
        <name>substrate</name>
    </ligand>
</feature>
<feature type="binding site" evidence="10">
    <location>
        <position position="78"/>
    </location>
    <ligand>
        <name>substrate</name>
    </ligand>
</feature>
<gene>
    <name evidence="12" type="ORF">GXN76_05940</name>
</gene>
<dbReference type="SUPFAM" id="SSF52972">
    <property type="entry name" value="ITPase-like"/>
    <property type="match status" value="1"/>
</dbReference>
<dbReference type="GO" id="GO:0036222">
    <property type="term" value="F:XTP diphosphatase activity"/>
    <property type="evidence" value="ECO:0007669"/>
    <property type="project" value="UniProtKB-UniRule"/>
</dbReference>
<dbReference type="EC" id="3.6.1.66" evidence="10"/>